<dbReference type="Proteomes" id="UP000249417">
    <property type="component" value="Unassembled WGS sequence"/>
</dbReference>
<accession>A0A2W5N405</accession>
<sequence>MLKTIRDLRAQTIDIQDNLSDLTMQFGKLSTFIIHPRNIPNLMRAPYPEPISDGLEETLQKNREFEALRVISIVNNCMARARAAFGLLQEQGNLAQTLDPENDAHKIEEIHNCALQDDVIFNGLLDRATAILKKHQREDSLIPYEHGDYDISIDTLHARRQEITFTPSADPNKTIMDIYNLRLEFVGASLNGATQIIRRLKAMGRETADIQTVMREGTREYPLNAARFETRIDYFNGIRPEIELSMAGIQAYLMELEQMEPAGENSDIKRPLRYLPLSVNLIPEITP</sequence>
<evidence type="ECO:0000313" key="2">
    <source>
        <dbReference type="Proteomes" id="UP000249417"/>
    </source>
</evidence>
<name>A0A2W5N405_9BACT</name>
<comment type="caution">
    <text evidence="1">The sequence shown here is derived from an EMBL/GenBank/DDBJ whole genome shotgun (WGS) entry which is preliminary data.</text>
</comment>
<proteinExistence type="predicted"/>
<dbReference type="EMBL" id="QFQB01000006">
    <property type="protein sequence ID" value="PZQ48251.1"/>
    <property type="molecule type" value="Genomic_DNA"/>
</dbReference>
<dbReference type="AlphaFoldDB" id="A0A2W5N405"/>
<reference evidence="1 2" key="1">
    <citation type="submission" date="2017-08" db="EMBL/GenBank/DDBJ databases">
        <title>Infants hospitalized years apart are colonized by the same room-sourced microbial strains.</title>
        <authorList>
            <person name="Brooks B."/>
            <person name="Olm M.R."/>
            <person name="Firek B.A."/>
            <person name="Baker R."/>
            <person name="Thomas B.C."/>
            <person name="Morowitz M.J."/>
            <person name="Banfield J.F."/>
        </authorList>
    </citation>
    <scope>NUCLEOTIDE SEQUENCE [LARGE SCALE GENOMIC DNA]</scope>
    <source>
        <strain evidence="1">S2_005_002_R2_29</strain>
    </source>
</reference>
<evidence type="ECO:0000313" key="1">
    <source>
        <dbReference type="EMBL" id="PZQ48251.1"/>
    </source>
</evidence>
<gene>
    <name evidence="1" type="ORF">DI551_01820</name>
</gene>
<organism evidence="1 2">
    <name type="scientific">Micavibrio aeruginosavorus</name>
    <dbReference type="NCBI Taxonomy" id="349221"/>
    <lineage>
        <taxon>Bacteria</taxon>
        <taxon>Pseudomonadati</taxon>
        <taxon>Bdellovibrionota</taxon>
        <taxon>Bdellovibrionia</taxon>
        <taxon>Bdellovibrionales</taxon>
        <taxon>Pseudobdellovibrionaceae</taxon>
        <taxon>Micavibrio</taxon>
    </lineage>
</organism>
<protein>
    <submittedName>
        <fullName evidence="1">Uncharacterized protein</fullName>
    </submittedName>
</protein>